<dbReference type="InterPro" id="IPR037401">
    <property type="entry name" value="SnoaL-like"/>
</dbReference>
<gene>
    <name evidence="2" type="ORF">GPA25_02650</name>
</gene>
<accession>A0ABX1Q893</accession>
<dbReference type="Proteomes" id="UP000648984">
    <property type="component" value="Unassembled WGS sequence"/>
</dbReference>
<proteinExistence type="predicted"/>
<organism evidence="2 3">
    <name type="scientific">Aromatoleum diolicum</name>
    <dbReference type="NCBI Taxonomy" id="75796"/>
    <lineage>
        <taxon>Bacteria</taxon>
        <taxon>Pseudomonadati</taxon>
        <taxon>Pseudomonadota</taxon>
        <taxon>Betaproteobacteria</taxon>
        <taxon>Rhodocyclales</taxon>
        <taxon>Rhodocyclaceae</taxon>
        <taxon>Aromatoleum</taxon>
    </lineage>
</organism>
<feature type="domain" description="SnoaL-like" evidence="1">
    <location>
        <begin position="11"/>
        <end position="135"/>
    </location>
</feature>
<keyword evidence="3" id="KW-1185">Reference proteome</keyword>
<dbReference type="Gene3D" id="3.10.450.50">
    <property type="match status" value="1"/>
</dbReference>
<evidence type="ECO:0000259" key="1">
    <source>
        <dbReference type="Pfam" id="PF13577"/>
    </source>
</evidence>
<dbReference type="CDD" id="cd00531">
    <property type="entry name" value="NTF2_like"/>
    <property type="match status" value="1"/>
</dbReference>
<dbReference type="InterPro" id="IPR032710">
    <property type="entry name" value="NTF2-like_dom_sf"/>
</dbReference>
<sequence>MARSVEERLKQLEDVREINELKAHYCNAVDCGWDGLTQDGDRMAELFVADGAWEAVPSFRLDGREAIREFFNSNPFPFGFHGVTNPLIKIEGDYATGQWHMLCPCVNADKESIWFGGIYTDEFVRTADGWRFKRVAVSAAFTSKHPQGWECSQAGA</sequence>
<dbReference type="SUPFAM" id="SSF54427">
    <property type="entry name" value="NTF2-like"/>
    <property type="match status" value="1"/>
</dbReference>
<protein>
    <submittedName>
        <fullName evidence="2">Nuclear transport factor 2 family protein</fullName>
    </submittedName>
</protein>
<comment type="caution">
    <text evidence="2">The sequence shown here is derived from an EMBL/GenBank/DDBJ whole genome shotgun (WGS) entry which is preliminary data.</text>
</comment>
<evidence type="ECO:0000313" key="2">
    <source>
        <dbReference type="EMBL" id="NMG73651.1"/>
    </source>
</evidence>
<dbReference type="EMBL" id="WTVQ01000003">
    <property type="protein sequence ID" value="NMG73651.1"/>
    <property type="molecule type" value="Genomic_DNA"/>
</dbReference>
<name>A0ABX1Q893_9RHOO</name>
<evidence type="ECO:0000313" key="3">
    <source>
        <dbReference type="Proteomes" id="UP000648984"/>
    </source>
</evidence>
<dbReference type="Pfam" id="PF13577">
    <property type="entry name" value="SnoaL_4"/>
    <property type="match status" value="1"/>
</dbReference>
<dbReference type="RefSeq" id="WP_169258799.1">
    <property type="nucleotide sequence ID" value="NZ_WTVQ01000003.1"/>
</dbReference>
<reference evidence="2 3" key="1">
    <citation type="submission" date="2019-12" db="EMBL/GenBank/DDBJ databases">
        <title>Comparative genomics gives insights into the taxonomy of the Azoarcus-Aromatoleum group and reveals separate origins of nif in the plant-associated Azoarcus and non-plant-associated Aromatoleum sub-groups.</title>
        <authorList>
            <person name="Lafos M."/>
            <person name="Maluk M."/>
            <person name="Batista M."/>
            <person name="Junghare M."/>
            <person name="Carmona M."/>
            <person name="Faoro H."/>
            <person name="Cruz L.M."/>
            <person name="Battistoni F."/>
            <person name="De Souza E."/>
            <person name="Pedrosa F."/>
            <person name="Chen W.-M."/>
            <person name="Poole P.S."/>
            <person name="Dixon R.A."/>
            <person name="James E.K."/>
        </authorList>
    </citation>
    <scope>NUCLEOTIDE SEQUENCE [LARGE SCALE GENOMIC DNA]</scope>
    <source>
        <strain evidence="2 3">22Lin</strain>
    </source>
</reference>